<evidence type="ECO:0000256" key="1">
    <source>
        <dbReference type="ARBA" id="ARBA00004771"/>
    </source>
</evidence>
<dbReference type="PANTHER" id="PTHR31650:SF1">
    <property type="entry name" value="WAX ESTER SYNTHASE_DIACYLGLYCEROL ACYLTRANSFERASE 4-RELATED"/>
    <property type="match status" value="1"/>
</dbReference>
<evidence type="ECO:0000256" key="3">
    <source>
        <dbReference type="ARBA" id="ARBA00022679"/>
    </source>
</evidence>
<keyword evidence="8" id="KW-0472">Membrane</keyword>
<evidence type="ECO:0000256" key="7">
    <source>
        <dbReference type="ARBA" id="ARBA00048109"/>
    </source>
</evidence>
<evidence type="ECO:0000259" key="9">
    <source>
        <dbReference type="Pfam" id="PF03007"/>
    </source>
</evidence>
<accession>A0A9N8HKK9</accession>
<feature type="domain" description="O-acyltransferase WSD1 C-terminal" evidence="10">
    <location>
        <begin position="400"/>
        <end position="523"/>
    </location>
</feature>
<dbReference type="AlphaFoldDB" id="A0A9N8HKK9"/>
<dbReference type="Pfam" id="PF06974">
    <property type="entry name" value="WS_DGAT_C"/>
    <property type="match status" value="1"/>
</dbReference>
<evidence type="ECO:0000256" key="8">
    <source>
        <dbReference type="SAM" id="Phobius"/>
    </source>
</evidence>
<comment type="catalytic activity">
    <reaction evidence="7">
        <text>an acyl-CoA + a 1,2-diacyl-sn-glycerol = a triacyl-sn-glycerol + CoA</text>
        <dbReference type="Rhea" id="RHEA:10868"/>
        <dbReference type="ChEBI" id="CHEBI:17815"/>
        <dbReference type="ChEBI" id="CHEBI:57287"/>
        <dbReference type="ChEBI" id="CHEBI:58342"/>
        <dbReference type="ChEBI" id="CHEBI:64615"/>
        <dbReference type="EC" id="2.3.1.20"/>
    </reaction>
</comment>
<keyword evidence="8" id="KW-1133">Transmembrane helix</keyword>
<comment type="pathway">
    <text evidence="2">Lipid metabolism.</text>
</comment>
<keyword evidence="4" id="KW-0012">Acyltransferase</keyword>
<evidence type="ECO:0000256" key="2">
    <source>
        <dbReference type="ARBA" id="ARBA00005189"/>
    </source>
</evidence>
<dbReference type="InterPro" id="IPR004255">
    <property type="entry name" value="O-acyltransferase_WSD1_N"/>
</dbReference>
<evidence type="ECO:0000313" key="12">
    <source>
        <dbReference type="Proteomes" id="UP001153069"/>
    </source>
</evidence>
<organism evidence="11 12">
    <name type="scientific">Seminavis robusta</name>
    <dbReference type="NCBI Taxonomy" id="568900"/>
    <lineage>
        <taxon>Eukaryota</taxon>
        <taxon>Sar</taxon>
        <taxon>Stramenopiles</taxon>
        <taxon>Ochrophyta</taxon>
        <taxon>Bacillariophyta</taxon>
        <taxon>Bacillariophyceae</taxon>
        <taxon>Bacillariophycidae</taxon>
        <taxon>Naviculales</taxon>
        <taxon>Naviculaceae</taxon>
        <taxon>Seminavis</taxon>
    </lineage>
</organism>
<comment type="pathway">
    <text evidence="1">Glycerolipid metabolism; triacylglycerol biosynthesis.</text>
</comment>
<proteinExistence type="inferred from homology"/>
<dbReference type="GO" id="GO:0047196">
    <property type="term" value="F:long-chain-alcohol O-fatty-acyltransferase activity"/>
    <property type="evidence" value="ECO:0007669"/>
    <property type="project" value="UniProtKB-EC"/>
</dbReference>
<gene>
    <name evidence="11" type="ORF">SEMRO_740_G195580.1</name>
</gene>
<sequence length="554" mass="61194">MMDAHQCARNQLGKMVNISTEGGAVAFVDLWKCYDINPYHPYVSASLVSAVVVSFSIIFVAFRWKWRSSSVAKSSRPPLKRSVSNTSSLMASMCIPKRHNMPDPIINIFIEFAQCPTEEDMMNLVVAKLLQYERLATIPVVDQQEQLSFHQMPFDTQKLVRRILVNNNTKECEPLHKVAERHLHDPLDDPKGRGKLPWWEILLLDNQGTGNSACIWRIHHALGDGISLATVGQQILEYADGSPMTSVIPKGMMEKRGKPQMALPSLAGKLLTAAIQVLTMPHTWSDDPTVFSKAMGTNMVHNHDREIVLFPTLPLDFVKAIKNAAKVSINDVLFTCLSQAIRDYLDEQDCPVIKEQGANLLCRALIAAVLPRTVSNAAVDTLKNKWFFLSSDLGVGVSPDKNDILERLQYLHNHLSSLKTSPVPMVGLAMQNHLAPYTPRALSEYLFWNTLSKRSVSISNVPGPAKTCMFAGQPGIGCNMFLSNIMPHVAFISYAGQISGNITLDPSAVPNCQSLSRHLHNAVVTLAERLDVPVPKEVLLPPKVDGPGSNAEAQ</sequence>
<dbReference type="Proteomes" id="UP001153069">
    <property type="component" value="Unassembled WGS sequence"/>
</dbReference>
<dbReference type="Pfam" id="PF03007">
    <property type="entry name" value="WS_DGAT_cat"/>
    <property type="match status" value="1"/>
</dbReference>
<dbReference type="GO" id="GO:0019432">
    <property type="term" value="P:triglyceride biosynthetic process"/>
    <property type="evidence" value="ECO:0007669"/>
    <property type="project" value="TreeGrafter"/>
</dbReference>
<evidence type="ECO:0000256" key="6">
    <source>
        <dbReference type="ARBA" id="ARBA00047604"/>
    </source>
</evidence>
<keyword evidence="3" id="KW-0808">Transferase</keyword>
<dbReference type="EMBL" id="CAICTM010000739">
    <property type="protein sequence ID" value="CAB9515815.1"/>
    <property type="molecule type" value="Genomic_DNA"/>
</dbReference>
<comment type="caution">
    <text evidence="11">The sequence shown here is derived from an EMBL/GenBank/DDBJ whole genome shotgun (WGS) entry which is preliminary data.</text>
</comment>
<dbReference type="InterPro" id="IPR045034">
    <property type="entry name" value="O-acyltransferase_WSD1-like"/>
</dbReference>
<keyword evidence="8" id="KW-0812">Transmembrane</keyword>
<evidence type="ECO:0000256" key="4">
    <source>
        <dbReference type="ARBA" id="ARBA00023315"/>
    </source>
</evidence>
<dbReference type="GO" id="GO:0005886">
    <property type="term" value="C:plasma membrane"/>
    <property type="evidence" value="ECO:0007669"/>
    <property type="project" value="TreeGrafter"/>
</dbReference>
<evidence type="ECO:0000256" key="5">
    <source>
        <dbReference type="ARBA" id="ARBA00024360"/>
    </source>
</evidence>
<feature type="domain" description="O-acyltransferase WSD1-like N-terminal" evidence="9">
    <location>
        <begin position="148"/>
        <end position="332"/>
    </location>
</feature>
<evidence type="ECO:0000259" key="10">
    <source>
        <dbReference type="Pfam" id="PF06974"/>
    </source>
</evidence>
<protein>
    <submittedName>
        <fullName evidence="11">Diacyglycerol O-acyltransferase</fullName>
    </submittedName>
</protein>
<keyword evidence="12" id="KW-1185">Reference proteome</keyword>
<comment type="catalytic activity">
    <reaction evidence="6">
        <text>a long chain fatty alcohol + a fatty acyl-CoA = a long-chain alcohol wax ester + CoA</text>
        <dbReference type="Rhea" id="RHEA:38443"/>
        <dbReference type="ChEBI" id="CHEBI:17135"/>
        <dbReference type="ChEBI" id="CHEBI:57287"/>
        <dbReference type="ChEBI" id="CHEBI:77636"/>
        <dbReference type="ChEBI" id="CHEBI:235323"/>
        <dbReference type="EC" id="2.3.1.75"/>
    </reaction>
</comment>
<name>A0A9N8HKK9_9STRA</name>
<feature type="transmembrane region" description="Helical" evidence="8">
    <location>
        <begin position="42"/>
        <end position="64"/>
    </location>
</feature>
<dbReference type="GO" id="GO:0004144">
    <property type="term" value="F:diacylglycerol O-acyltransferase activity"/>
    <property type="evidence" value="ECO:0007669"/>
    <property type="project" value="UniProtKB-EC"/>
</dbReference>
<reference evidence="11" key="1">
    <citation type="submission" date="2020-06" db="EMBL/GenBank/DDBJ databases">
        <authorList>
            <consortium name="Plant Systems Biology data submission"/>
        </authorList>
    </citation>
    <scope>NUCLEOTIDE SEQUENCE</scope>
    <source>
        <strain evidence="11">D6</strain>
    </source>
</reference>
<dbReference type="InterPro" id="IPR009721">
    <property type="entry name" value="O-acyltransferase_WSD1_C"/>
</dbReference>
<dbReference type="PANTHER" id="PTHR31650">
    <property type="entry name" value="O-ACYLTRANSFERASE (WSD1-LIKE) FAMILY PROTEIN"/>
    <property type="match status" value="1"/>
</dbReference>
<evidence type="ECO:0000313" key="11">
    <source>
        <dbReference type="EMBL" id="CAB9515815.1"/>
    </source>
</evidence>
<dbReference type="OrthoDB" id="619536at2759"/>
<comment type="similarity">
    <text evidence="5">In the N-terminal section; belongs to the long-chain O-acyltransferase family.</text>
</comment>